<dbReference type="AlphaFoldDB" id="A0A1I7Z2W9"/>
<name>A0A1I7Z2W9_9BILA</name>
<sequence>MSNSSTLFDDDVDDATSSVMLRSYPYLVFSACKMWIPIAIFLVLLSSSKFYSRDVGHIFHNLDGVTADCNFDTCYAGMKKSLKLEVDQPWSHPELFRPEIEMYYKTSETLDGVRKVCQAFRAFRTCMGDDYRSCMTPAKVSGLGVTPKAAYEFVSVFSQLHYVCGAGLNVFVNGAVCMKNTWSHSDRALDEALIKFNTKAENDPSNVCTYGNELVNKFSTTFWMQCRDAKVYPRDVEFWGCEYARIYVFNRYPQCAIRCSIPSSGGIIG</sequence>
<protein>
    <submittedName>
        <fullName evidence="3">Uncharacterized protein</fullName>
    </submittedName>
</protein>
<keyword evidence="2" id="KW-1185">Reference proteome</keyword>
<keyword evidence="1" id="KW-0472">Membrane</keyword>
<accession>A0A1I7Z2W9</accession>
<keyword evidence="1" id="KW-1133">Transmembrane helix</keyword>
<evidence type="ECO:0000313" key="3">
    <source>
        <dbReference type="WBParaSite" id="L893_g22379.t2"/>
    </source>
</evidence>
<dbReference type="PANTHER" id="PTHR34311">
    <property type="entry name" value="PROTEIN CBG21698-RELATED"/>
    <property type="match status" value="1"/>
</dbReference>
<keyword evidence="1" id="KW-0812">Transmembrane</keyword>
<evidence type="ECO:0000313" key="2">
    <source>
        <dbReference type="Proteomes" id="UP000095287"/>
    </source>
</evidence>
<dbReference type="WBParaSite" id="L893_g22379.t2">
    <property type="protein sequence ID" value="L893_g22379.t2"/>
    <property type="gene ID" value="L893_g22379"/>
</dbReference>
<dbReference type="Proteomes" id="UP000095287">
    <property type="component" value="Unplaced"/>
</dbReference>
<feature type="transmembrane region" description="Helical" evidence="1">
    <location>
        <begin position="24"/>
        <end position="45"/>
    </location>
</feature>
<evidence type="ECO:0000256" key="1">
    <source>
        <dbReference type="SAM" id="Phobius"/>
    </source>
</evidence>
<organism evidence="2 3">
    <name type="scientific">Steinernema glaseri</name>
    <dbReference type="NCBI Taxonomy" id="37863"/>
    <lineage>
        <taxon>Eukaryota</taxon>
        <taxon>Metazoa</taxon>
        <taxon>Ecdysozoa</taxon>
        <taxon>Nematoda</taxon>
        <taxon>Chromadorea</taxon>
        <taxon>Rhabditida</taxon>
        <taxon>Tylenchina</taxon>
        <taxon>Panagrolaimomorpha</taxon>
        <taxon>Strongyloidoidea</taxon>
        <taxon>Steinernematidae</taxon>
        <taxon>Steinernema</taxon>
    </lineage>
</organism>
<proteinExistence type="predicted"/>
<reference evidence="3" key="1">
    <citation type="submission" date="2016-11" db="UniProtKB">
        <authorList>
            <consortium name="WormBaseParasite"/>
        </authorList>
    </citation>
    <scope>IDENTIFICATION</scope>
</reference>
<dbReference type="PANTHER" id="PTHR34311:SF10">
    <property type="entry name" value="NEMATODE SPECIFIC PEPTIDE FAMILY-RELATED"/>
    <property type="match status" value="1"/>
</dbReference>